<evidence type="ECO:0000256" key="4">
    <source>
        <dbReference type="ARBA" id="ARBA00022989"/>
    </source>
</evidence>
<keyword evidence="2" id="KW-1003">Cell membrane</keyword>
<dbReference type="InterPro" id="IPR013525">
    <property type="entry name" value="ABC2_TM"/>
</dbReference>
<dbReference type="Pfam" id="PF12698">
    <property type="entry name" value="ABC2_membrane_3"/>
    <property type="match status" value="1"/>
</dbReference>
<keyword evidence="9" id="KW-1185">Reference proteome</keyword>
<accession>A0ABT9VGG8</accession>
<feature type="transmembrane region" description="Helical" evidence="6">
    <location>
        <begin position="231"/>
        <end position="253"/>
    </location>
</feature>
<dbReference type="PANTHER" id="PTHR30294">
    <property type="entry name" value="MEMBRANE COMPONENT OF ABC TRANSPORTER YHHJ-RELATED"/>
    <property type="match status" value="1"/>
</dbReference>
<evidence type="ECO:0000256" key="1">
    <source>
        <dbReference type="ARBA" id="ARBA00004651"/>
    </source>
</evidence>
<evidence type="ECO:0000256" key="3">
    <source>
        <dbReference type="ARBA" id="ARBA00022692"/>
    </source>
</evidence>
<dbReference type="Proteomes" id="UP001224359">
    <property type="component" value="Unassembled WGS sequence"/>
</dbReference>
<feature type="domain" description="ABC-2 type transporter transmembrane" evidence="7">
    <location>
        <begin position="11"/>
        <end position="311"/>
    </location>
</feature>
<dbReference type="Gene3D" id="3.40.1710.10">
    <property type="entry name" value="abc type-2 transporter like domain"/>
    <property type="match status" value="1"/>
</dbReference>
<keyword evidence="3 6" id="KW-0812">Transmembrane</keyword>
<evidence type="ECO:0000259" key="7">
    <source>
        <dbReference type="Pfam" id="PF12698"/>
    </source>
</evidence>
<comment type="caution">
    <text evidence="8">The sequence shown here is derived from an EMBL/GenBank/DDBJ whole genome shotgun (WGS) entry which is preliminary data.</text>
</comment>
<feature type="transmembrane region" description="Helical" evidence="6">
    <location>
        <begin position="265"/>
        <end position="286"/>
    </location>
</feature>
<gene>
    <name evidence="8" type="ORF">J2S77_001887</name>
</gene>
<dbReference type="InterPro" id="IPR051449">
    <property type="entry name" value="ABC-2_transporter_component"/>
</dbReference>
<protein>
    <recommendedName>
        <fullName evidence="7">ABC-2 type transporter transmembrane domain-containing protein</fullName>
    </recommendedName>
</protein>
<keyword evidence="4 6" id="KW-1133">Transmembrane helix</keyword>
<feature type="transmembrane region" description="Helical" evidence="6">
    <location>
        <begin position="293"/>
        <end position="312"/>
    </location>
</feature>
<reference evidence="8 9" key="1">
    <citation type="submission" date="2023-07" db="EMBL/GenBank/DDBJ databases">
        <title>Genomic Encyclopedia of Type Strains, Phase IV (KMG-IV): sequencing the most valuable type-strain genomes for metagenomic binning, comparative biology and taxonomic classification.</title>
        <authorList>
            <person name="Goeker M."/>
        </authorList>
    </citation>
    <scope>NUCLEOTIDE SEQUENCE [LARGE SCALE GENOMIC DNA]</scope>
    <source>
        <strain evidence="8 9">DSM 16460</strain>
    </source>
</reference>
<evidence type="ECO:0000313" key="8">
    <source>
        <dbReference type="EMBL" id="MDQ0159900.1"/>
    </source>
</evidence>
<organism evidence="8 9">
    <name type="scientific">Alkalibacillus salilacus</name>
    <dbReference type="NCBI Taxonomy" id="284582"/>
    <lineage>
        <taxon>Bacteria</taxon>
        <taxon>Bacillati</taxon>
        <taxon>Bacillota</taxon>
        <taxon>Bacilli</taxon>
        <taxon>Bacillales</taxon>
        <taxon>Bacillaceae</taxon>
        <taxon>Alkalibacillus</taxon>
    </lineage>
</organism>
<proteinExistence type="predicted"/>
<evidence type="ECO:0000256" key="6">
    <source>
        <dbReference type="SAM" id="Phobius"/>
    </source>
</evidence>
<sequence length="333" mass="39048">MMIVKSMLWRRSTLLTLLGLPLLILVVILPFVEKTTENTQVRIDVVDPYNQSYVEQMVNRLNDRESFSLNLNDQLELSQLARGEVEAIFVVEDQFQEKVEEGETENILTWYRHEHSLVDGLFKEYFASTLMEDIVRSEAANIVTDETEMATWNEAYQYGAQFFRPEPLFQMNFTTYESNTIEGEDSSNWPIALVWAYMILIIVYFSSWLYEWRNRGVFDRLAVFPHGKFRLHLTWIKNVLGTILIASLGFMGINEWLKIMALDFGQYGLLALVSVISLFIIWLISFFIRSRHVLIAVTTIYTVIGVALVLLVEWDMLSVQNWYQIWLPFWFVN</sequence>
<dbReference type="PANTHER" id="PTHR30294:SF29">
    <property type="entry name" value="MULTIDRUG ABC TRANSPORTER PERMEASE YBHS-RELATED"/>
    <property type="match status" value="1"/>
</dbReference>
<name>A0ABT9VGG8_9BACI</name>
<evidence type="ECO:0000256" key="5">
    <source>
        <dbReference type="ARBA" id="ARBA00023136"/>
    </source>
</evidence>
<dbReference type="EMBL" id="JAUSTQ010000007">
    <property type="protein sequence ID" value="MDQ0159900.1"/>
    <property type="molecule type" value="Genomic_DNA"/>
</dbReference>
<comment type="subcellular location">
    <subcellularLocation>
        <location evidence="1">Cell membrane</location>
        <topology evidence="1">Multi-pass membrane protein</topology>
    </subcellularLocation>
</comment>
<evidence type="ECO:0000256" key="2">
    <source>
        <dbReference type="ARBA" id="ARBA00022475"/>
    </source>
</evidence>
<evidence type="ECO:0000313" key="9">
    <source>
        <dbReference type="Proteomes" id="UP001224359"/>
    </source>
</evidence>
<dbReference type="RefSeq" id="WP_306976730.1">
    <property type="nucleotide sequence ID" value="NZ_JAUSTQ010000007.1"/>
</dbReference>
<feature type="transmembrane region" description="Helical" evidence="6">
    <location>
        <begin position="189"/>
        <end position="210"/>
    </location>
</feature>
<keyword evidence="5 6" id="KW-0472">Membrane</keyword>